<comment type="caution">
    <text evidence="6">The sequence shown here is derived from an EMBL/GenBank/DDBJ whole genome shotgun (WGS) entry which is preliminary data.</text>
</comment>
<dbReference type="Proteomes" id="UP001500320">
    <property type="component" value="Unassembled WGS sequence"/>
</dbReference>
<keyword evidence="7" id="KW-1185">Reference proteome</keyword>
<evidence type="ECO:0000259" key="5">
    <source>
        <dbReference type="Pfam" id="PF13193"/>
    </source>
</evidence>
<feature type="domain" description="AMP-dependent synthetase/ligase" evidence="4">
    <location>
        <begin position="13"/>
        <end position="432"/>
    </location>
</feature>
<gene>
    <name evidence="6" type="primary">fadD3</name>
    <name evidence="6" type="ORF">GCM10010466_46540</name>
</gene>
<keyword evidence="2 6" id="KW-0436">Ligase</keyword>
<name>A0ABP6NJU9_9ACTN</name>
<dbReference type="InterPro" id="IPR045851">
    <property type="entry name" value="AMP-bd_C_sf"/>
</dbReference>
<dbReference type="InterPro" id="IPR025110">
    <property type="entry name" value="AMP-bd_C"/>
</dbReference>
<dbReference type="Gene3D" id="3.40.50.12780">
    <property type="entry name" value="N-terminal domain of ligase-like"/>
    <property type="match status" value="1"/>
</dbReference>
<reference evidence="7" key="1">
    <citation type="journal article" date="2019" name="Int. J. Syst. Evol. Microbiol.">
        <title>The Global Catalogue of Microorganisms (GCM) 10K type strain sequencing project: providing services to taxonomists for standard genome sequencing and annotation.</title>
        <authorList>
            <consortium name="The Broad Institute Genomics Platform"/>
            <consortium name="The Broad Institute Genome Sequencing Center for Infectious Disease"/>
            <person name="Wu L."/>
            <person name="Ma J."/>
        </authorList>
    </citation>
    <scope>NUCLEOTIDE SEQUENCE [LARGE SCALE GENOMIC DNA]</scope>
    <source>
        <strain evidence="7">JCM 9373</strain>
    </source>
</reference>
<dbReference type="RefSeq" id="WP_344862870.1">
    <property type="nucleotide sequence ID" value="NZ_BAAAUT010000040.1"/>
</dbReference>
<evidence type="ECO:0000259" key="4">
    <source>
        <dbReference type="Pfam" id="PF00501"/>
    </source>
</evidence>
<dbReference type="InterPro" id="IPR000873">
    <property type="entry name" value="AMP-dep_synth/lig_dom"/>
</dbReference>
<dbReference type="GO" id="GO:0016874">
    <property type="term" value="F:ligase activity"/>
    <property type="evidence" value="ECO:0007669"/>
    <property type="project" value="UniProtKB-KW"/>
</dbReference>
<dbReference type="Pfam" id="PF00501">
    <property type="entry name" value="AMP-binding"/>
    <property type="match status" value="1"/>
</dbReference>
<dbReference type="Pfam" id="PF13193">
    <property type="entry name" value="AMP-binding_C"/>
    <property type="match status" value="1"/>
</dbReference>
<dbReference type="InterPro" id="IPR020845">
    <property type="entry name" value="AMP-binding_CS"/>
</dbReference>
<dbReference type="Gene3D" id="3.40.50.980">
    <property type="match status" value="1"/>
</dbReference>
<dbReference type="PANTHER" id="PTHR43201:SF5">
    <property type="entry name" value="MEDIUM-CHAIN ACYL-COA LIGASE ACSF2, MITOCHONDRIAL"/>
    <property type="match status" value="1"/>
</dbReference>
<comment type="similarity">
    <text evidence="1">Belongs to the ATP-dependent AMP-binding enzyme family.</text>
</comment>
<dbReference type="SUPFAM" id="SSF56801">
    <property type="entry name" value="Acetyl-CoA synthetase-like"/>
    <property type="match status" value="1"/>
</dbReference>
<dbReference type="PANTHER" id="PTHR43201">
    <property type="entry name" value="ACYL-COA SYNTHETASE"/>
    <property type="match status" value="1"/>
</dbReference>
<feature type="compositionally biased region" description="Low complexity" evidence="3">
    <location>
        <begin position="159"/>
        <end position="174"/>
    </location>
</feature>
<dbReference type="Gene3D" id="3.30.300.30">
    <property type="match status" value="1"/>
</dbReference>
<sequence>MSENDAPTIPRILDRAARDFPDLEAVVDGPVRVTYGGLRDRARRAARALLAYGLRPGERIAIWAPNGLEWIVTALGAVSAGLVLVPVNTRYKGEEARWPLARSGARLLFVENGFLGKDYPAVLGAEEPGGRARGAAGPVPGLPELIAVIDFGGRTAAGTGAGTDADTGAGTDARAGGGADVPAGQGSRAGAGGVPWAEFLAAGRAVPEEEAAARAAAVAPGDVADVLFTSGTTGRPKGVMCTHGQDVRTYEAWCGRTGLARGDRYLIVNPLFHAFGYKAGVLACLLRGATMVLQRVFSPEETMRLIETERITVLPGPPTIYTSLLDAPERSRHDLSSLRLAVTGAATVPVALVTRVRAELFPQVVTAYGLTESCGTVTSCSLTDDDVTVATTSGRPIEGVEVKVVDGGGEPVPAGEDGEILVRGHNVMLGYLGDPGATAEAVRDGWLVTGDRGRLDERGNLTVTGRSKDMFTVGGFNVYPAEVEQVLVRHGAVSEAAVVGVPDARLGEVGRAYVVLRPGARAVPGELVAHCRELLANFKVPREVVVVDGLPRNAAGKVQKSELPR</sequence>
<dbReference type="PROSITE" id="PS00455">
    <property type="entry name" value="AMP_BINDING"/>
    <property type="match status" value="1"/>
</dbReference>
<evidence type="ECO:0000256" key="1">
    <source>
        <dbReference type="ARBA" id="ARBA00006432"/>
    </source>
</evidence>
<protein>
    <submittedName>
        <fullName evidence="6">3-((3aS,4S,7aS)-7a-methyl-1, 5-dioxo-octahydro-1H- inden-4-yl)propanoate--CoA ligase FadD3</fullName>
    </submittedName>
</protein>
<evidence type="ECO:0000256" key="3">
    <source>
        <dbReference type="SAM" id="MobiDB-lite"/>
    </source>
</evidence>
<accession>A0ABP6NJU9</accession>
<dbReference type="InterPro" id="IPR042099">
    <property type="entry name" value="ANL_N_sf"/>
</dbReference>
<evidence type="ECO:0000313" key="7">
    <source>
        <dbReference type="Proteomes" id="UP001500320"/>
    </source>
</evidence>
<evidence type="ECO:0000313" key="6">
    <source>
        <dbReference type="EMBL" id="GAA3150122.1"/>
    </source>
</evidence>
<organism evidence="6 7">
    <name type="scientific">Planomonospora alba</name>
    <dbReference type="NCBI Taxonomy" id="161354"/>
    <lineage>
        <taxon>Bacteria</taxon>
        <taxon>Bacillati</taxon>
        <taxon>Actinomycetota</taxon>
        <taxon>Actinomycetes</taxon>
        <taxon>Streptosporangiales</taxon>
        <taxon>Streptosporangiaceae</taxon>
        <taxon>Planomonospora</taxon>
    </lineage>
</organism>
<dbReference type="EMBL" id="BAAAUT010000040">
    <property type="protein sequence ID" value="GAA3150122.1"/>
    <property type="molecule type" value="Genomic_DNA"/>
</dbReference>
<feature type="region of interest" description="Disordered" evidence="3">
    <location>
        <begin position="159"/>
        <end position="187"/>
    </location>
</feature>
<evidence type="ECO:0000256" key="2">
    <source>
        <dbReference type="ARBA" id="ARBA00022598"/>
    </source>
</evidence>
<feature type="domain" description="AMP-binding enzyme C-terminal" evidence="5">
    <location>
        <begin position="482"/>
        <end position="557"/>
    </location>
</feature>
<proteinExistence type="inferred from homology"/>